<gene>
    <name evidence="2" type="ORF">GOODEAATRI_033672</name>
</gene>
<organism evidence="2 3">
    <name type="scientific">Goodea atripinnis</name>
    <dbReference type="NCBI Taxonomy" id="208336"/>
    <lineage>
        <taxon>Eukaryota</taxon>
        <taxon>Metazoa</taxon>
        <taxon>Chordata</taxon>
        <taxon>Craniata</taxon>
        <taxon>Vertebrata</taxon>
        <taxon>Euteleostomi</taxon>
        <taxon>Actinopterygii</taxon>
        <taxon>Neopterygii</taxon>
        <taxon>Teleostei</taxon>
        <taxon>Neoteleostei</taxon>
        <taxon>Acanthomorphata</taxon>
        <taxon>Ovalentaria</taxon>
        <taxon>Atherinomorphae</taxon>
        <taxon>Cyprinodontiformes</taxon>
        <taxon>Goodeidae</taxon>
        <taxon>Goodea</taxon>
    </lineage>
</organism>
<evidence type="ECO:0000256" key="1">
    <source>
        <dbReference type="SAM" id="Phobius"/>
    </source>
</evidence>
<name>A0ABV0PJ75_9TELE</name>
<protein>
    <recommendedName>
        <fullName evidence="4">Secreted protein</fullName>
    </recommendedName>
</protein>
<keyword evidence="1" id="KW-1133">Transmembrane helix</keyword>
<feature type="transmembrane region" description="Helical" evidence="1">
    <location>
        <begin position="42"/>
        <end position="63"/>
    </location>
</feature>
<keyword evidence="1" id="KW-0812">Transmembrane</keyword>
<dbReference type="Proteomes" id="UP001476798">
    <property type="component" value="Unassembled WGS sequence"/>
</dbReference>
<evidence type="ECO:0000313" key="3">
    <source>
        <dbReference type="Proteomes" id="UP001476798"/>
    </source>
</evidence>
<sequence length="119" mass="13828">MEISMVWVRRYFHVFSFFPYLFIFFFLLSVEEDAFSLCPAPLPYLPCFSSVSCLFLEPFFAYLPNSSKIWIWSAGLSMQLIKFSRGEDRVKESPLARTGHFSLDTRWTPGRSGGLCVCR</sequence>
<dbReference type="EMBL" id="JAHRIO010077230">
    <property type="protein sequence ID" value="MEQ2183539.1"/>
    <property type="molecule type" value="Genomic_DNA"/>
</dbReference>
<evidence type="ECO:0008006" key="4">
    <source>
        <dbReference type="Google" id="ProtNLM"/>
    </source>
</evidence>
<evidence type="ECO:0000313" key="2">
    <source>
        <dbReference type="EMBL" id="MEQ2183539.1"/>
    </source>
</evidence>
<keyword evidence="1" id="KW-0472">Membrane</keyword>
<proteinExistence type="predicted"/>
<accession>A0ABV0PJ75</accession>
<comment type="caution">
    <text evidence="2">The sequence shown here is derived from an EMBL/GenBank/DDBJ whole genome shotgun (WGS) entry which is preliminary data.</text>
</comment>
<keyword evidence="3" id="KW-1185">Reference proteome</keyword>
<reference evidence="2 3" key="1">
    <citation type="submission" date="2021-06" db="EMBL/GenBank/DDBJ databases">
        <authorList>
            <person name="Palmer J.M."/>
        </authorList>
    </citation>
    <scope>NUCLEOTIDE SEQUENCE [LARGE SCALE GENOMIC DNA]</scope>
    <source>
        <strain evidence="2 3">GA_2019</strain>
        <tissue evidence="2">Muscle</tissue>
    </source>
</reference>
<feature type="transmembrane region" description="Helical" evidence="1">
    <location>
        <begin position="12"/>
        <end position="30"/>
    </location>
</feature>